<dbReference type="Proteomes" id="UP000054498">
    <property type="component" value="Unassembled WGS sequence"/>
</dbReference>
<reference evidence="2 3" key="1">
    <citation type="journal article" date="2013" name="BMC Genomics">
        <title>Reconstruction of the lipid metabolism for the microalga Monoraphidium neglectum from its genome sequence reveals characteristics suitable for biofuel production.</title>
        <authorList>
            <person name="Bogen C."/>
            <person name="Al-Dilaimi A."/>
            <person name="Albersmeier A."/>
            <person name="Wichmann J."/>
            <person name="Grundmann M."/>
            <person name="Rupp O."/>
            <person name="Lauersen K.J."/>
            <person name="Blifernez-Klassen O."/>
            <person name="Kalinowski J."/>
            <person name="Goesmann A."/>
            <person name="Mussgnug J.H."/>
            <person name="Kruse O."/>
        </authorList>
    </citation>
    <scope>NUCLEOTIDE SEQUENCE [LARGE SCALE GENOMIC DNA]</scope>
    <source>
        <strain evidence="2 3">SAG 48.87</strain>
    </source>
</reference>
<dbReference type="AlphaFoldDB" id="A0A0D2MNQ8"/>
<dbReference type="SUPFAM" id="SSF55486">
    <property type="entry name" value="Metalloproteases ('zincins'), catalytic domain"/>
    <property type="match status" value="1"/>
</dbReference>
<name>A0A0D2MNQ8_9CHLO</name>
<dbReference type="GO" id="GO:0008237">
    <property type="term" value="F:metallopeptidase activity"/>
    <property type="evidence" value="ECO:0007669"/>
    <property type="project" value="InterPro"/>
</dbReference>
<keyword evidence="1" id="KW-0732">Signal</keyword>
<proteinExistence type="predicted"/>
<organism evidence="2 3">
    <name type="scientific">Monoraphidium neglectum</name>
    <dbReference type="NCBI Taxonomy" id="145388"/>
    <lineage>
        <taxon>Eukaryota</taxon>
        <taxon>Viridiplantae</taxon>
        <taxon>Chlorophyta</taxon>
        <taxon>core chlorophytes</taxon>
        <taxon>Chlorophyceae</taxon>
        <taxon>CS clade</taxon>
        <taxon>Sphaeropleales</taxon>
        <taxon>Selenastraceae</taxon>
        <taxon>Monoraphidium</taxon>
    </lineage>
</organism>
<dbReference type="Gene3D" id="3.40.390.10">
    <property type="entry name" value="Collagenase (Catalytic Domain)"/>
    <property type="match status" value="1"/>
</dbReference>
<dbReference type="OrthoDB" id="495350at2759"/>
<evidence type="ECO:0008006" key="4">
    <source>
        <dbReference type="Google" id="ProtNLM"/>
    </source>
</evidence>
<keyword evidence="3" id="KW-1185">Reference proteome</keyword>
<dbReference type="InterPro" id="IPR024079">
    <property type="entry name" value="MetalloPept_cat_dom_sf"/>
</dbReference>
<dbReference type="GeneID" id="25728908"/>
<sequence>MVSSLMAAMMLLMVSAGCVSGAGLPKVAFGESAIAAIGTEIDKVAAKTGTTAPQLLSLLSKSADLGFGLVSKRLFYACKGLAAPEGAEPGPQAAPGDVGPIPPTNADPTDLSLAFKLHSRPGAPRRIVLDFTGHITTGTGWNDDYGLDPIVTPPYDIDGVPGSFSNTELSNIISIWRGVAEDFAAFDVDVTTQETDANGADLNLVDNGIRAVIGGSANDWFGGGAGGIAYVNGFGSDFLAPAFVFPAQLKKGNPKHVWEATSHEVGHTLGLDHDGEPGIEYSKGVGVWAPIMGDAYKKNISQFSKGEYPNANNQQDDLAIITDPTKQMVNALGFLAYRADDHGNSFLQASPLIGTPAADPARSKSAAVGNIERTGDSDWLSFSAGAGAGSVTVAVTPPTVALNNHRANVDLRVEVHNAVTAAGGAPLATFNSAGAILNGTFNFNLPAAGTYYISATGVGDTDYSNYASLGEYGIALEYPSAPKSITFSLASSTVVKGTTPRVVLGTTTQVTSYSISATFVAKNQAGAPVTGATVTLGNTWASPGSTPTTTSRNVTYTTSSTGTFQIFLSPNSTLPSGAATLTIDSASAPGYTYNATGSQVATTYTWP</sequence>
<evidence type="ECO:0000313" key="3">
    <source>
        <dbReference type="Proteomes" id="UP000054498"/>
    </source>
</evidence>
<protein>
    <recommendedName>
        <fullName evidence="4">Peptidase C-terminal archaeal/bacterial domain-containing protein</fullName>
    </recommendedName>
</protein>
<evidence type="ECO:0000313" key="2">
    <source>
        <dbReference type="EMBL" id="KIY96335.1"/>
    </source>
</evidence>
<evidence type="ECO:0000256" key="1">
    <source>
        <dbReference type="SAM" id="SignalP"/>
    </source>
</evidence>
<gene>
    <name evidence="2" type="ORF">MNEG_11627</name>
</gene>
<accession>A0A0D2MNQ8</accession>
<dbReference type="KEGG" id="mng:MNEG_11627"/>
<dbReference type="Gene3D" id="2.60.120.380">
    <property type="match status" value="1"/>
</dbReference>
<feature type="signal peptide" evidence="1">
    <location>
        <begin position="1"/>
        <end position="21"/>
    </location>
</feature>
<feature type="chain" id="PRO_5002258957" description="Peptidase C-terminal archaeal/bacterial domain-containing protein" evidence="1">
    <location>
        <begin position="22"/>
        <end position="607"/>
    </location>
</feature>
<dbReference type="EMBL" id="KK103053">
    <property type="protein sequence ID" value="KIY96335.1"/>
    <property type="molecule type" value="Genomic_DNA"/>
</dbReference>
<dbReference type="RefSeq" id="XP_013895355.1">
    <property type="nucleotide sequence ID" value="XM_014039901.1"/>
</dbReference>